<sequence>MKQVVSIVLILFVFSSLAFSILVPQPSLTLSYHNGSILSRDPLKVYILFYGSFSYSQKIVVRAFLSSLSTPTKAKDVPNVQKWWSITRGYVDLSGSTVAQNVEIGGESTDVHYRLGKNLTTANLTYLVLQYLQNSTASLNSLLLVFTAADVFVEGFCKDVCGQHLYTYPTIETNWKRFPYTWVGNAESQCPTVCGRPYAKFEYGAPTQTLKGPNDVGMDGLIFTLANVLVGVVTNPFRNAYYRGDASATEEAVGVCMDRHGLGFSPAYPHNILKDNKTGANFNVHGIQSYKFLVPFIWNPQTLSCAIQA</sequence>
<gene>
    <name evidence="1" type="ORF">O6H91_18G042600</name>
</gene>
<evidence type="ECO:0000313" key="2">
    <source>
        <dbReference type="Proteomes" id="UP001162992"/>
    </source>
</evidence>
<comment type="caution">
    <text evidence="1">The sequence shown here is derived from an EMBL/GenBank/DDBJ whole genome shotgun (WGS) entry which is preliminary data.</text>
</comment>
<organism evidence="1 2">
    <name type="scientific">Diphasiastrum complanatum</name>
    <name type="common">Issler's clubmoss</name>
    <name type="synonym">Lycopodium complanatum</name>
    <dbReference type="NCBI Taxonomy" id="34168"/>
    <lineage>
        <taxon>Eukaryota</taxon>
        <taxon>Viridiplantae</taxon>
        <taxon>Streptophyta</taxon>
        <taxon>Embryophyta</taxon>
        <taxon>Tracheophyta</taxon>
        <taxon>Lycopodiopsida</taxon>
        <taxon>Lycopodiales</taxon>
        <taxon>Lycopodiaceae</taxon>
        <taxon>Lycopodioideae</taxon>
        <taxon>Diphasiastrum</taxon>
    </lineage>
</organism>
<accession>A0ACC2B0F7</accession>
<reference evidence="2" key="1">
    <citation type="journal article" date="2024" name="Proc. Natl. Acad. Sci. U.S.A.">
        <title>Extraordinary preservation of gene collinearity over three hundred million years revealed in homosporous lycophytes.</title>
        <authorList>
            <person name="Li C."/>
            <person name="Wickell D."/>
            <person name="Kuo L.Y."/>
            <person name="Chen X."/>
            <person name="Nie B."/>
            <person name="Liao X."/>
            <person name="Peng D."/>
            <person name="Ji J."/>
            <person name="Jenkins J."/>
            <person name="Williams M."/>
            <person name="Shu S."/>
            <person name="Plott C."/>
            <person name="Barry K."/>
            <person name="Rajasekar S."/>
            <person name="Grimwood J."/>
            <person name="Han X."/>
            <person name="Sun S."/>
            <person name="Hou Z."/>
            <person name="He W."/>
            <person name="Dai G."/>
            <person name="Sun C."/>
            <person name="Schmutz J."/>
            <person name="Leebens-Mack J.H."/>
            <person name="Li F.W."/>
            <person name="Wang L."/>
        </authorList>
    </citation>
    <scope>NUCLEOTIDE SEQUENCE [LARGE SCALE GENOMIC DNA]</scope>
    <source>
        <strain evidence="2">cv. PW_Plant_1</strain>
    </source>
</reference>
<dbReference type="EMBL" id="CM055109">
    <property type="protein sequence ID" value="KAJ7523229.1"/>
    <property type="molecule type" value="Genomic_DNA"/>
</dbReference>
<name>A0ACC2B0F7_DIPCM</name>
<proteinExistence type="predicted"/>
<keyword evidence="2" id="KW-1185">Reference proteome</keyword>
<evidence type="ECO:0000313" key="1">
    <source>
        <dbReference type="EMBL" id="KAJ7523229.1"/>
    </source>
</evidence>
<protein>
    <submittedName>
        <fullName evidence="1">Uncharacterized protein</fullName>
    </submittedName>
</protein>
<dbReference type="Proteomes" id="UP001162992">
    <property type="component" value="Chromosome 18"/>
</dbReference>